<protein>
    <submittedName>
        <fullName evidence="3">Retrotransposon-like protein 1</fullName>
    </submittedName>
</protein>
<proteinExistence type="predicted"/>
<feature type="domain" description="Ty3 transposon capsid-like protein" evidence="2">
    <location>
        <begin position="49"/>
        <end position="200"/>
    </location>
</feature>
<keyword evidence="4" id="KW-1185">Reference proteome</keyword>
<evidence type="ECO:0000313" key="4">
    <source>
        <dbReference type="Proteomes" id="UP000187429"/>
    </source>
</evidence>
<accession>A0A1R1XGC2</accession>
<organism evidence="3 4">
    <name type="scientific">Smittium culicis</name>
    <dbReference type="NCBI Taxonomy" id="133412"/>
    <lineage>
        <taxon>Eukaryota</taxon>
        <taxon>Fungi</taxon>
        <taxon>Fungi incertae sedis</taxon>
        <taxon>Zoopagomycota</taxon>
        <taxon>Kickxellomycotina</taxon>
        <taxon>Harpellomycetes</taxon>
        <taxon>Harpellales</taxon>
        <taxon>Legeriomycetaceae</taxon>
        <taxon>Smittium</taxon>
    </lineage>
</organism>
<feature type="region of interest" description="Disordered" evidence="1">
    <location>
        <begin position="226"/>
        <end position="246"/>
    </location>
</feature>
<evidence type="ECO:0000313" key="3">
    <source>
        <dbReference type="EMBL" id="OMJ13670.1"/>
    </source>
</evidence>
<evidence type="ECO:0000259" key="2">
    <source>
        <dbReference type="Pfam" id="PF19259"/>
    </source>
</evidence>
<dbReference type="Proteomes" id="UP000187429">
    <property type="component" value="Unassembled WGS sequence"/>
</dbReference>
<gene>
    <name evidence="3" type="ORF">AYI69_g8913</name>
</gene>
<reference evidence="4" key="1">
    <citation type="submission" date="2017-01" db="EMBL/GenBank/DDBJ databases">
        <authorList>
            <person name="Wang Y."/>
            <person name="White M."/>
            <person name="Kvist S."/>
            <person name="Moncalvo J.-M."/>
        </authorList>
    </citation>
    <scope>NUCLEOTIDE SEQUENCE [LARGE SCALE GENOMIC DNA]</scope>
    <source>
        <strain evidence="4">ID-206-W2</strain>
    </source>
</reference>
<dbReference type="PANTHER" id="PTHR15503">
    <property type="entry name" value="LDOC1 RELATED"/>
    <property type="match status" value="1"/>
</dbReference>
<name>A0A1R1XGC2_9FUNG</name>
<dbReference type="InterPro" id="IPR032567">
    <property type="entry name" value="RTL1-rel"/>
</dbReference>
<dbReference type="AlphaFoldDB" id="A0A1R1XGC2"/>
<dbReference type="InterPro" id="IPR045358">
    <property type="entry name" value="Ty3_capsid"/>
</dbReference>
<dbReference type="EMBL" id="LSSM01004988">
    <property type="protein sequence ID" value="OMJ13670.1"/>
    <property type="molecule type" value="Genomic_DNA"/>
</dbReference>
<comment type="caution">
    <text evidence="3">The sequence shown here is derived from an EMBL/GenBank/DDBJ whole genome shotgun (WGS) entry which is preliminary data.</text>
</comment>
<dbReference type="Pfam" id="PF19259">
    <property type="entry name" value="Ty3_capsid"/>
    <property type="match status" value="1"/>
</dbReference>
<dbReference type="PANTHER" id="PTHR15503:SF22">
    <property type="entry name" value="TRANSPOSON TY3-I GAG POLYPROTEIN"/>
    <property type="match status" value="1"/>
</dbReference>
<dbReference type="OrthoDB" id="3040543at2759"/>
<evidence type="ECO:0000256" key="1">
    <source>
        <dbReference type="SAM" id="MobiDB-lite"/>
    </source>
</evidence>
<sequence>MTPEQEYIETQIRAQFQARSQDTSHSQNPFQSVPASLTSRIKLPDAAKFDGKPFEYASFLKNMNLFFWASPKMFAADRSKILYFGTHLLGTASKWFGSLVSANSKCLDSYETFLAEFANNFSDPIHIIKVRGLIRKCKQGPRTVISYATEFRALAQESGFEDIALVDYFLRGLNPKIMEYLMLSDLPNFLEENIKITIRVDNRITTVDQMKSTPVYEKSYNPFRKLNNNDLTPASSATSQSQDPTV</sequence>